<gene>
    <name evidence="2" type="ORF">MTP16_24830</name>
</gene>
<keyword evidence="1" id="KW-0732">Signal</keyword>
<dbReference type="Gene3D" id="2.40.10.10">
    <property type="entry name" value="Trypsin-like serine proteases"/>
    <property type="match status" value="2"/>
</dbReference>
<dbReference type="Proteomes" id="UP000831390">
    <property type="component" value="Plasmid unnamed3"/>
</dbReference>
<dbReference type="GO" id="GO:0006508">
    <property type="term" value="P:proteolysis"/>
    <property type="evidence" value="ECO:0007669"/>
    <property type="project" value="UniProtKB-KW"/>
</dbReference>
<dbReference type="RefSeq" id="WP_243520857.1">
    <property type="nucleotide sequence ID" value="NZ_CP094537.1"/>
</dbReference>
<evidence type="ECO:0000256" key="1">
    <source>
        <dbReference type="SAM" id="SignalP"/>
    </source>
</evidence>
<keyword evidence="3" id="KW-1185">Reference proteome</keyword>
<dbReference type="InterPro" id="IPR043504">
    <property type="entry name" value="Peptidase_S1_PA_chymotrypsin"/>
</dbReference>
<dbReference type="Pfam" id="PF13365">
    <property type="entry name" value="Trypsin_2"/>
    <property type="match status" value="1"/>
</dbReference>
<geneLocation type="plasmid" evidence="2 3">
    <name>unnamed3</name>
</geneLocation>
<feature type="chain" id="PRO_5046407179" evidence="1">
    <location>
        <begin position="24"/>
        <end position="262"/>
    </location>
</feature>
<dbReference type="EMBL" id="CP094537">
    <property type="protein sequence ID" value="UOE36717.1"/>
    <property type="molecule type" value="Genomic_DNA"/>
</dbReference>
<proteinExistence type="predicted"/>
<dbReference type="SUPFAM" id="SSF50494">
    <property type="entry name" value="Trypsin-like serine proteases"/>
    <property type="match status" value="1"/>
</dbReference>
<evidence type="ECO:0000313" key="3">
    <source>
        <dbReference type="Proteomes" id="UP000831390"/>
    </source>
</evidence>
<keyword evidence="2" id="KW-0645">Protease</keyword>
<evidence type="ECO:0000313" key="2">
    <source>
        <dbReference type="EMBL" id="UOE36717.1"/>
    </source>
</evidence>
<dbReference type="GO" id="GO:0008233">
    <property type="term" value="F:peptidase activity"/>
    <property type="evidence" value="ECO:0007669"/>
    <property type="project" value="UniProtKB-KW"/>
</dbReference>
<keyword evidence="2" id="KW-0378">Hydrolase</keyword>
<protein>
    <submittedName>
        <fullName evidence="2">Serine protease</fullName>
    </submittedName>
</protein>
<keyword evidence="2" id="KW-0614">Plasmid</keyword>
<dbReference type="InterPro" id="IPR009003">
    <property type="entry name" value="Peptidase_S1_PA"/>
</dbReference>
<feature type="signal peptide" evidence="1">
    <location>
        <begin position="1"/>
        <end position="23"/>
    </location>
</feature>
<name>A0ABY4BC58_9BACT</name>
<organism evidence="2 3">
    <name type="scientific">Hymenobacter monticola</name>
    <dbReference type="NCBI Taxonomy" id="1705399"/>
    <lineage>
        <taxon>Bacteria</taxon>
        <taxon>Pseudomonadati</taxon>
        <taxon>Bacteroidota</taxon>
        <taxon>Cytophagia</taxon>
        <taxon>Cytophagales</taxon>
        <taxon>Hymenobacteraceae</taxon>
        <taxon>Hymenobacter</taxon>
    </lineage>
</organism>
<sequence>MRRFLLTGCIHILALSQAHLASAQSPQQKLQQNVASIYFKKGLKWASATAFILDNGVLVTCAHNLRWLGGNVTRLEITLRDSVPGAKVERLNLPADYINRNTVTNADFIYLQGRRHRNARAKYDYAFIKLSDAMMQPLRAGLTAVTVADKLPVLTDTLYSLGYPMGILTYQAFGPGKWALAQERVEAPTAPPTRVWYSTAKSKVGASGSPLFQVQGGVITLVGVHTDGAEEKPYSPGDETTGVASWSKFYEAYKAALLKTGQ</sequence>
<reference evidence="2 3" key="1">
    <citation type="submission" date="2022-03" db="EMBL/GenBank/DDBJ databases">
        <title>Hymenobactersp. isolated from the air.</title>
        <authorList>
            <person name="Won M."/>
            <person name="Kwon S.-W."/>
        </authorList>
    </citation>
    <scope>NUCLEOTIDE SEQUENCE [LARGE SCALE GENOMIC DNA]</scope>
    <source>
        <strain evidence="2 3">KACC 22596</strain>
        <plasmid evidence="2 3">unnamed3</plasmid>
    </source>
</reference>
<accession>A0ABY4BC58</accession>